<dbReference type="Gene3D" id="2.60.40.200">
    <property type="entry name" value="Superoxide dismutase, copper/zinc binding domain"/>
    <property type="match status" value="1"/>
</dbReference>
<keyword evidence="11" id="KW-0732">Signal</keyword>
<dbReference type="SUPFAM" id="SSF49329">
    <property type="entry name" value="Cu,Zn superoxide dismutase-like"/>
    <property type="match status" value="1"/>
</dbReference>
<keyword evidence="6 9" id="KW-0186">Copper</keyword>
<dbReference type="EC" id="1.15.1.1" evidence="9"/>
<evidence type="ECO:0000256" key="6">
    <source>
        <dbReference type="ARBA" id="ARBA00023008"/>
    </source>
</evidence>
<evidence type="ECO:0000256" key="5">
    <source>
        <dbReference type="ARBA" id="ARBA00023002"/>
    </source>
</evidence>
<dbReference type="PANTHER" id="PTHR10003">
    <property type="entry name" value="SUPEROXIDE DISMUTASE CU-ZN -RELATED"/>
    <property type="match status" value="1"/>
</dbReference>
<keyword evidence="2 9" id="KW-0479">Metal-binding</keyword>
<dbReference type="EMBL" id="JACEEZ010020922">
    <property type="protein sequence ID" value="KAG0713972.1"/>
    <property type="molecule type" value="Genomic_DNA"/>
</dbReference>
<dbReference type="Proteomes" id="UP000770661">
    <property type="component" value="Unassembled WGS sequence"/>
</dbReference>
<evidence type="ECO:0000256" key="4">
    <source>
        <dbReference type="ARBA" id="ARBA00022862"/>
    </source>
</evidence>
<keyword evidence="7" id="KW-1015">Disulfide bond</keyword>
<dbReference type="PRINTS" id="PR00068">
    <property type="entry name" value="CUZNDISMTASE"/>
</dbReference>
<evidence type="ECO:0000256" key="10">
    <source>
        <dbReference type="SAM" id="MobiDB-lite"/>
    </source>
</evidence>
<sequence length="169" mass="17937">MKLLLMVCLMASASGSLRAPDARVYFVPGVDNISGNLELYQEFQGVVIVGKITGLTPGLHGFHIHENGDLSEKCSAAGGHFNPFSKTHGAPYDGDRHVGDLGNIYADYRGEALVYIHDLFICLRADSHTNIRGKAVVVHQGQDDLGRGGNADSLKTGNAGSRSGCGVIE</sequence>
<gene>
    <name evidence="13" type="primary">SODC_0</name>
    <name evidence="13" type="ORF">GWK47_015018</name>
</gene>
<accession>A0A8J5CN48</accession>
<protein>
    <recommendedName>
        <fullName evidence="9">Superoxide dismutase [Cu-Zn]</fullName>
        <ecNumber evidence="9">1.15.1.1</ecNumber>
    </recommendedName>
</protein>
<feature type="region of interest" description="Disordered" evidence="10">
    <location>
        <begin position="147"/>
        <end position="169"/>
    </location>
</feature>
<dbReference type="Pfam" id="PF00080">
    <property type="entry name" value="Sod_Cu"/>
    <property type="match status" value="1"/>
</dbReference>
<dbReference type="InterPro" id="IPR036423">
    <property type="entry name" value="SOD-like_Cu/Zn_dom_sf"/>
</dbReference>
<comment type="function">
    <text evidence="9">Destroys radicals which are normally produced within the cells and which are toxic to biological systems.</text>
</comment>
<evidence type="ECO:0000256" key="2">
    <source>
        <dbReference type="ARBA" id="ARBA00022723"/>
    </source>
</evidence>
<dbReference type="OrthoDB" id="2015551at2759"/>
<dbReference type="PROSITE" id="PS00087">
    <property type="entry name" value="SOD_CU_ZN_1"/>
    <property type="match status" value="1"/>
</dbReference>
<name>A0A8J5CN48_CHIOP</name>
<comment type="caution">
    <text evidence="13">The sequence shown here is derived from an EMBL/GenBank/DDBJ whole genome shotgun (WGS) entry which is preliminary data.</text>
</comment>
<evidence type="ECO:0000256" key="7">
    <source>
        <dbReference type="ARBA" id="ARBA00023157"/>
    </source>
</evidence>
<dbReference type="FunFam" id="2.60.40.200:FF:000013">
    <property type="entry name" value="Superoxide dismutase [Cu-Zn]"/>
    <property type="match status" value="1"/>
</dbReference>
<evidence type="ECO:0000313" key="14">
    <source>
        <dbReference type="Proteomes" id="UP000770661"/>
    </source>
</evidence>
<feature type="signal peptide" evidence="11">
    <location>
        <begin position="1"/>
        <end position="15"/>
    </location>
</feature>
<feature type="chain" id="PRO_5035267206" description="Superoxide dismutase [Cu-Zn]" evidence="11">
    <location>
        <begin position="16"/>
        <end position="169"/>
    </location>
</feature>
<evidence type="ECO:0000313" key="13">
    <source>
        <dbReference type="EMBL" id="KAG0713972.1"/>
    </source>
</evidence>
<organism evidence="13 14">
    <name type="scientific">Chionoecetes opilio</name>
    <name type="common">Atlantic snow crab</name>
    <name type="synonym">Cancer opilio</name>
    <dbReference type="NCBI Taxonomy" id="41210"/>
    <lineage>
        <taxon>Eukaryota</taxon>
        <taxon>Metazoa</taxon>
        <taxon>Ecdysozoa</taxon>
        <taxon>Arthropoda</taxon>
        <taxon>Crustacea</taxon>
        <taxon>Multicrustacea</taxon>
        <taxon>Malacostraca</taxon>
        <taxon>Eumalacostraca</taxon>
        <taxon>Eucarida</taxon>
        <taxon>Decapoda</taxon>
        <taxon>Pleocyemata</taxon>
        <taxon>Brachyura</taxon>
        <taxon>Eubrachyura</taxon>
        <taxon>Majoidea</taxon>
        <taxon>Majidae</taxon>
        <taxon>Chionoecetes</taxon>
    </lineage>
</organism>
<evidence type="ECO:0000256" key="11">
    <source>
        <dbReference type="SAM" id="SignalP"/>
    </source>
</evidence>
<dbReference type="InterPro" id="IPR001424">
    <property type="entry name" value="SOD_Cu_Zn_dom"/>
</dbReference>
<comment type="similarity">
    <text evidence="1 9">Belongs to the Cu-Zn superoxide dismutase family.</text>
</comment>
<keyword evidence="3 9" id="KW-0862">Zinc</keyword>
<dbReference type="PROSITE" id="PS00332">
    <property type="entry name" value="SOD_CU_ZN_2"/>
    <property type="match status" value="1"/>
</dbReference>
<keyword evidence="14" id="KW-1185">Reference proteome</keyword>
<dbReference type="AlphaFoldDB" id="A0A8J5CN48"/>
<reference evidence="13" key="1">
    <citation type="submission" date="2020-07" db="EMBL/GenBank/DDBJ databases">
        <title>The High-quality genome of the commercially important snow crab, Chionoecetes opilio.</title>
        <authorList>
            <person name="Jeong J.-H."/>
            <person name="Ryu S."/>
        </authorList>
    </citation>
    <scope>NUCLEOTIDE SEQUENCE</scope>
    <source>
        <strain evidence="13">MADBK_172401_WGS</strain>
        <tissue evidence="13">Digestive gland</tissue>
    </source>
</reference>
<evidence type="ECO:0000256" key="8">
    <source>
        <dbReference type="ARBA" id="ARBA00049204"/>
    </source>
</evidence>
<dbReference type="CDD" id="cd00305">
    <property type="entry name" value="Cu-Zn_Superoxide_Dismutase"/>
    <property type="match status" value="1"/>
</dbReference>
<evidence type="ECO:0000259" key="12">
    <source>
        <dbReference type="Pfam" id="PF00080"/>
    </source>
</evidence>
<evidence type="ECO:0000256" key="9">
    <source>
        <dbReference type="RuleBase" id="RU000393"/>
    </source>
</evidence>
<evidence type="ECO:0000256" key="1">
    <source>
        <dbReference type="ARBA" id="ARBA00010457"/>
    </source>
</evidence>
<keyword evidence="5 9" id="KW-0560">Oxidoreductase</keyword>
<comment type="cofactor">
    <cofactor evidence="9">
        <name>Cu cation</name>
        <dbReference type="ChEBI" id="CHEBI:23378"/>
    </cofactor>
    <text evidence="9">Binds 1 copper ion per subunit.</text>
</comment>
<dbReference type="GO" id="GO:0004784">
    <property type="term" value="F:superoxide dismutase activity"/>
    <property type="evidence" value="ECO:0007669"/>
    <property type="project" value="UniProtKB-EC"/>
</dbReference>
<dbReference type="InterPro" id="IPR024134">
    <property type="entry name" value="SOD_Cu/Zn_/chaperone"/>
</dbReference>
<dbReference type="GO" id="GO:0005507">
    <property type="term" value="F:copper ion binding"/>
    <property type="evidence" value="ECO:0007669"/>
    <property type="project" value="InterPro"/>
</dbReference>
<evidence type="ECO:0000256" key="3">
    <source>
        <dbReference type="ARBA" id="ARBA00022833"/>
    </source>
</evidence>
<proteinExistence type="inferred from homology"/>
<comment type="cofactor">
    <cofactor evidence="9">
        <name>Zn(2+)</name>
        <dbReference type="ChEBI" id="CHEBI:29105"/>
    </cofactor>
    <text evidence="9">Binds 1 zinc ion per subunit.</text>
</comment>
<keyword evidence="4" id="KW-0049">Antioxidant</keyword>
<comment type="catalytic activity">
    <reaction evidence="8 9">
        <text>2 superoxide + 2 H(+) = H2O2 + O2</text>
        <dbReference type="Rhea" id="RHEA:20696"/>
        <dbReference type="ChEBI" id="CHEBI:15378"/>
        <dbReference type="ChEBI" id="CHEBI:15379"/>
        <dbReference type="ChEBI" id="CHEBI:16240"/>
        <dbReference type="ChEBI" id="CHEBI:18421"/>
        <dbReference type="EC" id="1.15.1.1"/>
    </reaction>
</comment>
<dbReference type="InterPro" id="IPR018152">
    <property type="entry name" value="SOD_Cu/Zn_BS"/>
</dbReference>
<feature type="domain" description="Superoxide dismutase copper/zinc binding" evidence="12">
    <location>
        <begin position="34"/>
        <end position="168"/>
    </location>
</feature>